<organism evidence="2 3">
    <name type="scientific">Sphingomonas naasensis</name>
    <dbReference type="NCBI Taxonomy" id="1344951"/>
    <lineage>
        <taxon>Bacteria</taxon>
        <taxon>Pseudomonadati</taxon>
        <taxon>Pseudomonadota</taxon>
        <taxon>Alphaproteobacteria</taxon>
        <taxon>Sphingomonadales</taxon>
        <taxon>Sphingomonadaceae</taxon>
        <taxon>Sphingomonas</taxon>
    </lineage>
</organism>
<feature type="domain" description="Bacterial virulence" evidence="1">
    <location>
        <begin position="30"/>
        <end position="216"/>
    </location>
</feature>
<dbReference type="OrthoDB" id="9807916at2"/>
<dbReference type="InterPro" id="IPR010333">
    <property type="entry name" value="VirJ"/>
</dbReference>
<dbReference type="AlphaFoldDB" id="A0A4S1WF59"/>
<gene>
    <name evidence="2" type="ORF">E5A74_12980</name>
</gene>
<accession>A0A4S1WF59</accession>
<protein>
    <submittedName>
        <fullName evidence="2">Type IV secretion system protein VirJ</fullName>
    </submittedName>
</protein>
<sequence>MLVLATPALRLLDGQTVRLFGAGRPHPRIAAVYLSGDMGLRFGMGPKVAPALAGHGIPVIGISSAANFATRRTRAEIDAMLADAVRTALVRTGAKRVVLIGQSFGADMVATAAPDLPAALRPRIAAIVLVVPAQTAYFRADPTGLAYLGTPDARPAAALRATGWAPIICIYGIREADSLCPALGPDHARAVALPGGHFLDRDDRRLVATILAQLHAADPAIVDQPNRPT</sequence>
<dbReference type="EMBL" id="SRXU01000005">
    <property type="protein sequence ID" value="TGX41674.1"/>
    <property type="molecule type" value="Genomic_DNA"/>
</dbReference>
<reference evidence="2 3" key="1">
    <citation type="submission" date="2019-04" db="EMBL/GenBank/DDBJ databases">
        <title>Sphingomonas psychrotolerans sp. nov., isolated from soil in the Tianshan Mountains, Xinjiang, China.</title>
        <authorList>
            <person name="Luo Y."/>
            <person name="Sheng H."/>
        </authorList>
    </citation>
    <scope>NUCLEOTIDE SEQUENCE [LARGE SCALE GENOMIC DNA]</scope>
    <source>
        <strain evidence="2 3">KIS18-15</strain>
    </source>
</reference>
<name>A0A4S1WF59_9SPHN</name>
<evidence type="ECO:0000259" key="1">
    <source>
        <dbReference type="Pfam" id="PF06057"/>
    </source>
</evidence>
<evidence type="ECO:0000313" key="2">
    <source>
        <dbReference type="EMBL" id="TGX41674.1"/>
    </source>
</evidence>
<comment type="caution">
    <text evidence="2">The sequence shown here is derived from an EMBL/GenBank/DDBJ whole genome shotgun (WGS) entry which is preliminary data.</text>
</comment>
<dbReference type="Pfam" id="PF06057">
    <property type="entry name" value="VirJ"/>
    <property type="match status" value="1"/>
</dbReference>
<keyword evidence="3" id="KW-1185">Reference proteome</keyword>
<proteinExistence type="predicted"/>
<dbReference type="InterPro" id="IPR029058">
    <property type="entry name" value="AB_hydrolase_fold"/>
</dbReference>
<dbReference type="Proteomes" id="UP000309848">
    <property type="component" value="Unassembled WGS sequence"/>
</dbReference>
<evidence type="ECO:0000313" key="3">
    <source>
        <dbReference type="Proteomes" id="UP000309848"/>
    </source>
</evidence>
<dbReference type="Gene3D" id="3.40.50.1820">
    <property type="entry name" value="alpha/beta hydrolase"/>
    <property type="match status" value="1"/>
</dbReference>
<dbReference type="SUPFAM" id="SSF53474">
    <property type="entry name" value="alpha/beta-Hydrolases"/>
    <property type="match status" value="1"/>
</dbReference>